<dbReference type="Proteomes" id="UP000659630">
    <property type="component" value="Unassembled WGS sequence"/>
</dbReference>
<dbReference type="RefSeq" id="WP_186888079.1">
    <property type="nucleotide sequence ID" value="NZ_JACONZ010000003.1"/>
</dbReference>
<protein>
    <submittedName>
        <fullName evidence="2">Uncharacterized protein</fullName>
    </submittedName>
</protein>
<feature type="transmembrane region" description="Helical" evidence="1">
    <location>
        <begin position="30"/>
        <end position="51"/>
    </location>
</feature>
<feature type="transmembrane region" description="Helical" evidence="1">
    <location>
        <begin position="134"/>
        <end position="154"/>
    </location>
</feature>
<keyword evidence="1" id="KW-1133">Transmembrane helix</keyword>
<feature type="transmembrane region" description="Helical" evidence="1">
    <location>
        <begin position="97"/>
        <end position="114"/>
    </location>
</feature>
<keyword evidence="3" id="KW-1185">Reference proteome</keyword>
<organism evidence="2 3">
    <name type="scientific">Anaerofilum hominis</name>
    <dbReference type="NCBI Taxonomy" id="2763016"/>
    <lineage>
        <taxon>Bacteria</taxon>
        <taxon>Bacillati</taxon>
        <taxon>Bacillota</taxon>
        <taxon>Clostridia</taxon>
        <taxon>Eubacteriales</taxon>
        <taxon>Oscillospiraceae</taxon>
        <taxon>Anaerofilum</taxon>
    </lineage>
</organism>
<name>A0A923I9R8_9FIRM</name>
<evidence type="ECO:0000256" key="1">
    <source>
        <dbReference type="SAM" id="Phobius"/>
    </source>
</evidence>
<dbReference type="EMBL" id="JACONZ010000003">
    <property type="protein sequence ID" value="MBC5581714.1"/>
    <property type="molecule type" value="Genomic_DNA"/>
</dbReference>
<gene>
    <name evidence="2" type="ORF">H8S23_09360</name>
</gene>
<dbReference type="AlphaFoldDB" id="A0A923I9R8"/>
<evidence type="ECO:0000313" key="2">
    <source>
        <dbReference type="EMBL" id="MBC5581714.1"/>
    </source>
</evidence>
<sequence>MYASIGVSIVIFYFSWLVFSISTKLKKFMLLVDLLLFSGGLYSCIKSYQLFRGYPLLSHQAAAAYRKALQIYLVFFLIFLAAVILSHLLCRSVLLKALIVTGCIFVQLLFPFFIHLNSLAFFSYKESVPAEPLFFFQYLACGTFLIMYSTYPFFHIKSDVTA</sequence>
<reference evidence="2" key="1">
    <citation type="submission" date="2020-08" db="EMBL/GenBank/DDBJ databases">
        <title>Genome public.</title>
        <authorList>
            <person name="Liu C."/>
            <person name="Sun Q."/>
        </authorList>
    </citation>
    <scope>NUCLEOTIDE SEQUENCE</scope>
    <source>
        <strain evidence="2">BX8</strain>
    </source>
</reference>
<keyword evidence="1" id="KW-0472">Membrane</keyword>
<feature type="transmembrane region" description="Helical" evidence="1">
    <location>
        <begin position="6"/>
        <end position="23"/>
    </location>
</feature>
<evidence type="ECO:0000313" key="3">
    <source>
        <dbReference type="Proteomes" id="UP000659630"/>
    </source>
</evidence>
<proteinExistence type="predicted"/>
<accession>A0A923I9R8</accession>
<comment type="caution">
    <text evidence="2">The sequence shown here is derived from an EMBL/GenBank/DDBJ whole genome shotgun (WGS) entry which is preliminary data.</text>
</comment>
<keyword evidence="1" id="KW-0812">Transmembrane</keyword>
<feature type="transmembrane region" description="Helical" evidence="1">
    <location>
        <begin position="71"/>
        <end position="90"/>
    </location>
</feature>